<gene>
    <name evidence="1" type="ORF">V2W30_34020</name>
</gene>
<accession>A0ACD5AKZ8</accession>
<evidence type="ECO:0000313" key="1">
    <source>
        <dbReference type="EMBL" id="WWQ67854.1"/>
    </source>
</evidence>
<name>A0ACD5AKZ8_9ACTN</name>
<organism evidence="1 2">
    <name type="scientific">Streptomyces citrinus</name>
    <dbReference type="NCBI Taxonomy" id="3118173"/>
    <lineage>
        <taxon>Bacteria</taxon>
        <taxon>Bacillati</taxon>
        <taxon>Actinomycetota</taxon>
        <taxon>Actinomycetes</taxon>
        <taxon>Kitasatosporales</taxon>
        <taxon>Streptomycetaceae</taxon>
        <taxon>Streptomyces</taxon>
    </lineage>
</organism>
<evidence type="ECO:0000313" key="2">
    <source>
        <dbReference type="Proteomes" id="UP001432251"/>
    </source>
</evidence>
<dbReference type="Proteomes" id="UP001432251">
    <property type="component" value="Chromosome"/>
</dbReference>
<reference evidence="1" key="1">
    <citation type="journal article" date="2025" name="Int. J. Syst. Evol. Microbiol.">
        <title>Streptomyces citrinus sp. nov., with yellow diffusible pigment.</title>
        <authorList>
            <person name="He Y."/>
            <person name="Yang E."/>
            <person name="Xu J."/>
            <person name="Sun Y."/>
            <person name="Sun L."/>
        </authorList>
    </citation>
    <scope>NUCLEOTIDE SEQUENCE</scope>
    <source>
        <strain evidence="1">Q6</strain>
    </source>
</reference>
<sequence length="249" mass="26201">MHGSRVLTLTAVAGMSLLGLVGCGGDSDEGGEAFKGTSADRIAADAVKATEQADSMHVKGRMRQSGGEELTVDLAVDQRKNCDGTIKTAGTTADVRHLDGTLYLRGDEKYWQTALKEQPGAGKIVPKVKDKWVKTPADDSMTQGLCDKQGLVASMDEDKSERKGLKKAGTTTVDGKEAIKLTKKASGGETLTLYVATEGKPYILRTTSSGGESPNTATFSDYGKAVEPQEPSADETVDLKALAAASQRT</sequence>
<proteinExistence type="predicted"/>
<dbReference type="EMBL" id="CP146022">
    <property type="protein sequence ID" value="WWQ67854.1"/>
    <property type="molecule type" value="Genomic_DNA"/>
</dbReference>
<protein>
    <submittedName>
        <fullName evidence="1">Uncharacterized protein</fullName>
    </submittedName>
</protein>
<keyword evidence="2" id="KW-1185">Reference proteome</keyword>